<keyword evidence="2" id="KW-1185">Reference proteome</keyword>
<evidence type="ECO:0000313" key="2">
    <source>
        <dbReference type="Proteomes" id="UP000316426"/>
    </source>
</evidence>
<dbReference type="RefSeq" id="WP_145113145.1">
    <property type="nucleotide sequence ID" value="NZ_CP036349.1"/>
</dbReference>
<organism evidence="1 2">
    <name type="scientific">Botrimarina mediterranea</name>
    <dbReference type="NCBI Taxonomy" id="2528022"/>
    <lineage>
        <taxon>Bacteria</taxon>
        <taxon>Pseudomonadati</taxon>
        <taxon>Planctomycetota</taxon>
        <taxon>Planctomycetia</taxon>
        <taxon>Pirellulales</taxon>
        <taxon>Lacipirellulaceae</taxon>
        <taxon>Botrimarina</taxon>
    </lineage>
</organism>
<sequence>MSTARPPKSSTDSRPLSSAIGALTQLDAKQLWRPSAPGEVRDAWKKNDHAAAWKAWAAHLSKHKSSGLHLGKKNPAVTWGVSAGAAEALREWLLEGPLAKGQTAVAAAHRWVADGGEREADLVFALECVAWAAALPELAARLGADAWWSLTETLYQVAQESGAAAAPPSSDGEGESTECEEAVVDQLLSGELPLLLSRQLGDLRPLHELTDGSKKSLSDGIERLTDGEGLLSAALWIDPRMHAASLLLACWTRCRSLGDSKPWTSDAQSQYEWVVQQSLRMADRYGRLAFAPTDLGGADELLREALRLGGDASDKAAGALRLKGFKADKSFEEPETSNHSEWAELGVLATGWRDKAPRIVVAHPSDTMRIEVHAGRDLLLSGEWPIDAKINGEPVRSTDDWECQCWHTDEDGDYLEVALPLVGGGRLERQFFLSRKDGVGFLAETLFSAIPDGAQLETTARIPLGAGVNLQPEKETREAMLVAGDETVAGLVPLDLAEWRDDPRGGELFTNGDALVLTRQRQGRNAASFLWFDFSAPRFAKQRTWRQLTVAESLKTVTPDVAIGYRVQAAKQQWFIYRSLEKLGNRTLMGQNLSCEMLVGKYKSPDAVVEEYFQIEGPELE</sequence>
<proteinExistence type="predicted"/>
<accession>A0A518K9Z0</accession>
<gene>
    <name evidence="1" type="ORF">Spa11_28070</name>
</gene>
<dbReference type="KEGG" id="bmei:Spa11_28070"/>
<dbReference type="EMBL" id="CP036349">
    <property type="protein sequence ID" value="QDV74601.1"/>
    <property type="molecule type" value="Genomic_DNA"/>
</dbReference>
<dbReference type="Proteomes" id="UP000316426">
    <property type="component" value="Chromosome"/>
</dbReference>
<dbReference type="AlphaFoldDB" id="A0A518K9Z0"/>
<evidence type="ECO:0008006" key="3">
    <source>
        <dbReference type="Google" id="ProtNLM"/>
    </source>
</evidence>
<reference evidence="1 2" key="1">
    <citation type="submission" date="2019-02" db="EMBL/GenBank/DDBJ databases">
        <title>Deep-cultivation of Planctomycetes and their phenomic and genomic characterization uncovers novel biology.</title>
        <authorList>
            <person name="Wiegand S."/>
            <person name="Jogler M."/>
            <person name="Boedeker C."/>
            <person name="Pinto D."/>
            <person name="Vollmers J."/>
            <person name="Rivas-Marin E."/>
            <person name="Kohn T."/>
            <person name="Peeters S.H."/>
            <person name="Heuer A."/>
            <person name="Rast P."/>
            <person name="Oberbeckmann S."/>
            <person name="Bunk B."/>
            <person name="Jeske O."/>
            <person name="Meyerdierks A."/>
            <person name="Storesund J.E."/>
            <person name="Kallscheuer N."/>
            <person name="Luecker S."/>
            <person name="Lage O.M."/>
            <person name="Pohl T."/>
            <person name="Merkel B.J."/>
            <person name="Hornburger P."/>
            <person name="Mueller R.-W."/>
            <person name="Bruemmer F."/>
            <person name="Labrenz M."/>
            <person name="Spormann A.M."/>
            <person name="Op den Camp H."/>
            <person name="Overmann J."/>
            <person name="Amann R."/>
            <person name="Jetten M.S.M."/>
            <person name="Mascher T."/>
            <person name="Medema M.H."/>
            <person name="Devos D.P."/>
            <person name="Kaster A.-K."/>
            <person name="Ovreas L."/>
            <person name="Rohde M."/>
            <person name="Galperin M.Y."/>
            <person name="Jogler C."/>
        </authorList>
    </citation>
    <scope>NUCLEOTIDE SEQUENCE [LARGE SCALE GENOMIC DNA]</scope>
    <source>
        <strain evidence="1 2">Spa11</strain>
    </source>
</reference>
<name>A0A518K9Z0_9BACT</name>
<evidence type="ECO:0000313" key="1">
    <source>
        <dbReference type="EMBL" id="QDV74601.1"/>
    </source>
</evidence>
<protein>
    <recommendedName>
        <fullName evidence="3">Heparinase II/III-like protein</fullName>
    </recommendedName>
</protein>